<dbReference type="RefSeq" id="WP_343885527.1">
    <property type="nucleotide sequence ID" value="NZ_BAAAKI010000008.1"/>
</dbReference>
<organism evidence="1 2">
    <name type="scientific">Luteococcus sanguinis</name>
    <dbReference type="NCBI Taxonomy" id="174038"/>
    <lineage>
        <taxon>Bacteria</taxon>
        <taxon>Bacillati</taxon>
        <taxon>Actinomycetota</taxon>
        <taxon>Actinomycetes</taxon>
        <taxon>Propionibacteriales</taxon>
        <taxon>Propionibacteriaceae</taxon>
        <taxon>Luteococcus</taxon>
    </lineage>
</organism>
<evidence type="ECO:0000313" key="2">
    <source>
        <dbReference type="Proteomes" id="UP001596266"/>
    </source>
</evidence>
<keyword evidence="1" id="KW-0808">Transferase</keyword>
<proteinExistence type="predicted"/>
<protein>
    <submittedName>
        <fullName evidence="1">Nucleoside kinase</fullName>
    </submittedName>
</protein>
<dbReference type="Proteomes" id="UP001596266">
    <property type="component" value="Unassembled WGS sequence"/>
</dbReference>
<dbReference type="InterPro" id="IPR027417">
    <property type="entry name" value="P-loop_NTPase"/>
</dbReference>
<dbReference type="Gene3D" id="3.40.50.300">
    <property type="entry name" value="P-loop containing nucleotide triphosphate hydrolases"/>
    <property type="match status" value="1"/>
</dbReference>
<dbReference type="SUPFAM" id="SSF52540">
    <property type="entry name" value="P-loop containing nucleoside triphosphate hydrolases"/>
    <property type="match status" value="1"/>
</dbReference>
<sequence length="172" mass="19098">MGEYNLLVEGVSGTGKTSVCHELRRRGYQAINGDTELAYQGDPSTGLPSTEPACHEHHLWCEDRVWAIAGQTDQRFTFFCGGSRNFKRFLDVFDEVFVLDVDRDSLLTRLSQRPSDEFGSLPEEKAFVLRLHELGTDVPASGVRVDATQPLGIVVDQLLTRAEAIADDLASR</sequence>
<dbReference type="GO" id="GO:0016301">
    <property type="term" value="F:kinase activity"/>
    <property type="evidence" value="ECO:0007669"/>
    <property type="project" value="UniProtKB-KW"/>
</dbReference>
<keyword evidence="2" id="KW-1185">Reference proteome</keyword>
<accession>A0ABW1X023</accession>
<gene>
    <name evidence="1" type="ORF">ACFP57_06200</name>
</gene>
<keyword evidence="1" id="KW-0418">Kinase</keyword>
<comment type="caution">
    <text evidence="1">The sequence shown here is derived from an EMBL/GenBank/DDBJ whole genome shotgun (WGS) entry which is preliminary data.</text>
</comment>
<name>A0ABW1X023_9ACTN</name>
<dbReference type="EMBL" id="JBHSUA010000011">
    <property type="protein sequence ID" value="MFC6396577.1"/>
    <property type="molecule type" value="Genomic_DNA"/>
</dbReference>
<evidence type="ECO:0000313" key="1">
    <source>
        <dbReference type="EMBL" id="MFC6396577.1"/>
    </source>
</evidence>
<reference evidence="2" key="1">
    <citation type="journal article" date="2019" name="Int. J. Syst. Evol. Microbiol.">
        <title>The Global Catalogue of Microorganisms (GCM) 10K type strain sequencing project: providing services to taxonomists for standard genome sequencing and annotation.</title>
        <authorList>
            <consortium name="The Broad Institute Genomics Platform"/>
            <consortium name="The Broad Institute Genome Sequencing Center for Infectious Disease"/>
            <person name="Wu L."/>
            <person name="Ma J."/>
        </authorList>
    </citation>
    <scope>NUCLEOTIDE SEQUENCE [LARGE SCALE GENOMIC DNA]</scope>
    <source>
        <strain evidence="2">CGMCC 1.15277</strain>
    </source>
</reference>